<dbReference type="PANTHER" id="PTHR14865:SF2">
    <property type="entry name" value="CST COMPLEX SUBUNIT CTC1"/>
    <property type="match status" value="1"/>
</dbReference>
<protein>
    <recommendedName>
        <fullName evidence="4">CST complex subunit CTC1</fullName>
    </recommendedName>
</protein>
<proteinExistence type="inferred from homology"/>
<evidence type="ECO:0000313" key="11">
    <source>
        <dbReference type="Proteomes" id="UP000010556"/>
    </source>
</evidence>
<dbReference type="Proteomes" id="UP000010556">
    <property type="component" value="Unassembled WGS sequence"/>
</dbReference>
<dbReference type="GO" id="GO:0003697">
    <property type="term" value="F:single-stranded DNA binding"/>
    <property type="evidence" value="ECO:0007669"/>
    <property type="project" value="InterPro"/>
</dbReference>
<evidence type="ECO:0000256" key="1">
    <source>
        <dbReference type="ARBA" id="ARBA00004123"/>
    </source>
</evidence>
<accession>L5M0P0</accession>
<dbReference type="GO" id="GO:0010833">
    <property type="term" value="P:telomere maintenance via telomere lengthening"/>
    <property type="evidence" value="ECO:0007669"/>
    <property type="project" value="TreeGrafter"/>
</dbReference>
<dbReference type="Pfam" id="PF15489">
    <property type="entry name" value="CTC1"/>
    <property type="match status" value="2"/>
</dbReference>
<dbReference type="InterPro" id="IPR042617">
    <property type="entry name" value="CTC1-like"/>
</dbReference>
<keyword evidence="11" id="KW-1185">Reference proteome</keyword>
<evidence type="ECO:0000256" key="4">
    <source>
        <dbReference type="ARBA" id="ARBA00016175"/>
    </source>
</evidence>
<dbReference type="InterPro" id="IPR029156">
    <property type="entry name" value="CTC1"/>
</dbReference>
<keyword evidence="7" id="KW-0238">DNA-binding</keyword>
<dbReference type="GO" id="GO:1990879">
    <property type="term" value="C:CST complex"/>
    <property type="evidence" value="ECO:0007669"/>
    <property type="project" value="TreeGrafter"/>
</dbReference>
<evidence type="ECO:0000256" key="7">
    <source>
        <dbReference type="ARBA" id="ARBA00023125"/>
    </source>
</evidence>
<dbReference type="eggNOG" id="ENOG502RBD3">
    <property type="taxonomic scope" value="Eukaryota"/>
</dbReference>
<dbReference type="GO" id="GO:0045740">
    <property type="term" value="P:positive regulation of DNA replication"/>
    <property type="evidence" value="ECO:0007669"/>
    <property type="project" value="TreeGrafter"/>
</dbReference>
<feature type="region of interest" description="Disordered" evidence="9">
    <location>
        <begin position="65"/>
        <end position="122"/>
    </location>
</feature>
<evidence type="ECO:0000313" key="10">
    <source>
        <dbReference type="EMBL" id="ELK31835.1"/>
    </source>
</evidence>
<dbReference type="GO" id="GO:0042162">
    <property type="term" value="F:telomeric DNA binding"/>
    <property type="evidence" value="ECO:0007669"/>
    <property type="project" value="TreeGrafter"/>
</dbReference>
<reference evidence="11" key="1">
    <citation type="journal article" date="2013" name="Science">
        <title>Comparative analysis of bat genomes provides insight into the evolution of flight and immunity.</title>
        <authorList>
            <person name="Zhang G."/>
            <person name="Cowled C."/>
            <person name="Shi Z."/>
            <person name="Huang Z."/>
            <person name="Bishop-Lilly K.A."/>
            <person name="Fang X."/>
            <person name="Wynne J.W."/>
            <person name="Xiong Z."/>
            <person name="Baker M.L."/>
            <person name="Zhao W."/>
            <person name="Tachedjian M."/>
            <person name="Zhu Y."/>
            <person name="Zhou P."/>
            <person name="Jiang X."/>
            <person name="Ng J."/>
            <person name="Yang L."/>
            <person name="Wu L."/>
            <person name="Xiao J."/>
            <person name="Feng Y."/>
            <person name="Chen Y."/>
            <person name="Sun X."/>
            <person name="Zhang Y."/>
            <person name="Marsh G.A."/>
            <person name="Crameri G."/>
            <person name="Broder C.C."/>
            <person name="Frey K.G."/>
            <person name="Wang L.F."/>
            <person name="Wang J."/>
        </authorList>
    </citation>
    <scope>NUCLEOTIDE SEQUENCE [LARGE SCALE GENOMIC DNA]</scope>
</reference>
<feature type="compositionally biased region" description="Basic and acidic residues" evidence="9">
    <location>
        <begin position="77"/>
        <end position="89"/>
    </location>
</feature>
<dbReference type="PANTHER" id="PTHR14865">
    <property type="entry name" value="CST COMPLEX SUBUNIT CTC1"/>
    <property type="match status" value="1"/>
</dbReference>
<dbReference type="EMBL" id="KB105946">
    <property type="protein sequence ID" value="ELK31835.1"/>
    <property type="molecule type" value="Genomic_DNA"/>
</dbReference>
<evidence type="ECO:0000256" key="3">
    <source>
        <dbReference type="ARBA" id="ARBA00006332"/>
    </source>
</evidence>
<evidence type="ECO:0000256" key="8">
    <source>
        <dbReference type="ARBA" id="ARBA00023242"/>
    </source>
</evidence>
<keyword evidence="5" id="KW-0158">Chromosome</keyword>
<comment type="subcellular location">
    <subcellularLocation>
        <location evidence="2">Chromosome</location>
        <location evidence="2">Telomere</location>
    </subcellularLocation>
    <subcellularLocation>
        <location evidence="1">Nucleus</location>
    </subcellularLocation>
</comment>
<keyword evidence="8" id="KW-0539">Nucleus</keyword>
<name>L5M0P0_MYODS</name>
<evidence type="ECO:0000256" key="2">
    <source>
        <dbReference type="ARBA" id="ARBA00004574"/>
    </source>
</evidence>
<evidence type="ECO:0000256" key="6">
    <source>
        <dbReference type="ARBA" id="ARBA00022895"/>
    </source>
</evidence>
<organism evidence="10 11">
    <name type="scientific">Myotis davidii</name>
    <name type="common">David's myotis</name>
    <dbReference type="NCBI Taxonomy" id="225400"/>
    <lineage>
        <taxon>Eukaryota</taxon>
        <taxon>Metazoa</taxon>
        <taxon>Chordata</taxon>
        <taxon>Craniata</taxon>
        <taxon>Vertebrata</taxon>
        <taxon>Euteleostomi</taxon>
        <taxon>Mammalia</taxon>
        <taxon>Eutheria</taxon>
        <taxon>Laurasiatheria</taxon>
        <taxon>Chiroptera</taxon>
        <taxon>Yangochiroptera</taxon>
        <taxon>Vespertilionidae</taxon>
        <taxon>Myotis</taxon>
    </lineage>
</organism>
<gene>
    <name evidence="10" type="ORF">MDA_GLEAN10018340</name>
</gene>
<comment type="similarity">
    <text evidence="3">Belongs to the CTC1 family.</text>
</comment>
<evidence type="ECO:0000256" key="5">
    <source>
        <dbReference type="ARBA" id="ARBA00022454"/>
    </source>
</evidence>
<evidence type="ECO:0000256" key="9">
    <source>
        <dbReference type="SAM" id="MobiDB-lite"/>
    </source>
</evidence>
<sequence>MYFGTLLCQALCAGLEAQRQLGHHPCLGGGEVLLYSGCIEEETLLSAWYKDQGNLQTLRVTDQGAAFQAPSSPTHPGKPDPVKRREIGRPRAGQRWAGRCGRDTRSLGGGGAGGAAENAPADDVTIRLSREHSRRRRLAQLSEPRLGRIMAARRAQAVGSEKTWLETAQAFIQETLCPTGKEPTLQFTQLVIDCVKTTWLSQGRHQGFTLPLSYSFVSVQDLRSHQHLPCCSHLTWSSTAYQAWAQEAGLGGTALPRERLLLLGTLTDLPADLEQECRNGSLYVKDNTGILACELIDLDLSWLGHLFLFPSWSYLPPAKWNASGEGHLELWGVPVPVVPLTISPGPPTPIPVLYPEAASRLLRHRSKLRVIQPNLAGKLVRLSALVKSKKKAYFIASLGELSPAGSQAGSHVSIIVQVPAQLVWHRALWPGRAYVLTELRASKIHGHRYRVWTTKPSSHLLPLKPECVRELDLDLELGRTLLEADPKPLTGTSSIQDRQEQKGLARDSRLLSYTGTVTGVLNQPAGLYELDGQLGLCLSYQPFHGLRRVVRPGVCLEDTTSVREAGSWERQGLGESDSAPFPRLCPHVLRHHQFLQCSCRGSPSLGLQLLAPALDALAPPGIPSRNAHKEILEEPHCCPLQKYTRLQTPCSFPTLAALKEEGQSRAWTSFDPKTLLPVPEVSHLTSCQLNQRLAWSWLCLLPAAFHPAQVLLGVLVASSHKGCLQLRDQSGSLPCLLLNERSQPVTDPRLLGLEARSRERLVIERNVRSSFPSWKELGVDGFIQEQRARVYVQFFLADALIWSMPRPFLHSATSSTPPQTEPALPEGPHTAQSRLFLLSHKEALMKRNFCGPPGASPEVAKPTLSFHISGSWLGGTQRKEGAGWGPPEHRGDENQEQKVLLIFIGPSVRWFEFLHPGQAYRLVAPGPPTPALFEEGGSSCISQRPLELAGCTSCLTVQESWTLELERSRDIPDVPSTNKALPESSLTDLLSDNFTNSLVSFSAEILSRTLCEPLPAASWTKPGSTEAKRGCVKITVAVETADCEFRPHLDIYIEGPHLPPPLGLLPGARVYFNQLEKRVSRSHNVYCCFQSSTYMQVLSFPPETTVSVPLPHIYLARLLQGGQAPFQAVASCHVVSVFSLQLLWVCAHCTSVSIQGRCTHQGSTCPTQTSVSQASIRLLVEDGTAEAVVTCRNHHVAAALGLCPSEWTSLLELVRGPGKVALQFIGPGAQPESSAKTGEPLTPFLRTLCTSLSVLRPIVLSFELERRPSKIIPVEPPRLQQFQCGKLPLLTRVNPRIQLSCLSIQEPEHSSSLGAFASSCTGTATMA</sequence>
<keyword evidence="6" id="KW-0779">Telomere</keyword>